<keyword evidence="3" id="KW-1185">Reference proteome</keyword>
<gene>
    <name evidence="2" type="ORF">RRF57_004654</name>
</gene>
<evidence type="ECO:0000313" key="3">
    <source>
        <dbReference type="Proteomes" id="UP001305414"/>
    </source>
</evidence>
<dbReference type="AlphaFoldDB" id="A0AAN7UWQ3"/>
<dbReference type="Proteomes" id="UP001305414">
    <property type="component" value="Unassembled WGS sequence"/>
</dbReference>
<feature type="transmembrane region" description="Helical" evidence="1">
    <location>
        <begin position="20"/>
        <end position="39"/>
    </location>
</feature>
<keyword evidence="1" id="KW-1133">Transmembrane helix</keyword>
<sequence length="105" mass="11520">MSLAAHVNHLVIIKSPISALSIGLSSLVKLMVSALVSIFKGRLTPMFQFPEDALSQEKPFLSGSKFGLADFNMSWGMDVASQRGYFEASQGKTWLLCRIGGRERL</sequence>
<accession>A0AAN7UWQ3</accession>
<name>A0AAN7UWQ3_9PEZI</name>
<dbReference type="InterPro" id="IPR036282">
    <property type="entry name" value="Glutathione-S-Trfase_C_sf"/>
</dbReference>
<protein>
    <recommendedName>
        <fullName evidence="4">GST C-terminal domain-containing protein</fullName>
    </recommendedName>
</protein>
<proteinExistence type="predicted"/>
<organism evidence="2 3">
    <name type="scientific">Xylaria bambusicola</name>
    <dbReference type="NCBI Taxonomy" id="326684"/>
    <lineage>
        <taxon>Eukaryota</taxon>
        <taxon>Fungi</taxon>
        <taxon>Dikarya</taxon>
        <taxon>Ascomycota</taxon>
        <taxon>Pezizomycotina</taxon>
        <taxon>Sordariomycetes</taxon>
        <taxon>Xylariomycetidae</taxon>
        <taxon>Xylariales</taxon>
        <taxon>Xylariaceae</taxon>
        <taxon>Xylaria</taxon>
    </lineage>
</organism>
<evidence type="ECO:0000256" key="1">
    <source>
        <dbReference type="SAM" id="Phobius"/>
    </source>
</evidence>
<comment type="caution">
    <text evidence="2">The sequence shown here is derived from an EMBL/GenBank/DDBJ whole genome shotgun (WGS) entry which is preliminary data.</text>
</comment>
<dbReference type="SUPFAM" id="SSF47616">
    <property type="entry name" value="GST C-terminal domain-like"/>
    <property type="match status" value="1"/>
</dbReference>
<evidence type="ECO:0000313" key="2">
    <source>
        <dbReference type="EMBL" id="KAK5628939.1"/>
    </source>
</evidence>
<reference evidence="2 3" key="1">
    <citation type="submission" date="2023-10" db="EMBL/GenBank/DDBJ databases">
        <title>Draft genome sequence of Xylaria bambusicola isolate GMP-LS, the root and basal stem rot pathogen of sugarcane in Indonesia.</title>
        <authorList>
            <person name="Selvaraj P."/>
            <person name="Muralishankar V."/>
            <person name="Muruganantham S."/>
            <person name="Sp S."/>
            <person name="Haryani S."/>
            <person name="Lau K.J.X."/>
            <person name="Naqvi N.I."/>
        </authorList>
    </citation>
    <scope>NUCLEOTIDE SEQUENCE [LARGE SCALE GENOMIC DNA]</scope>
    <source>
        <strain evidence="2">GMP-LS</strain>
    </source>
</reference>
<keyword evidence="1" id="KW-0472">Membrane</keyword>
<evidence type="ECO:0008006" key="4">
    <source>
        <dbReference type="Google" id="ProtNLM"/>
    </source>
</evidence>
<dbReference type="EMBL" id="JAWHQM010000010">
    <property type="protein sequence ID" value="KAK5628939.1"/>
    <property type="molecule type" value="Genomic_DNA"/>
</dbReference>
<keyword evidence="1" id="KW-0812">Transmembrane</keyword>